<keyword evidence="10" id="KW-1185">Reference proteome</keyword>
<dbReference type="Gene3D" id="3.30.200.20">
    <property type="entry name" value="Phosphorylase Kinase, domain 1"/>
    <property type="match status" value="1"/>
</dbReference>
<feature type="domain" description="Protein kinase" evidence="8">
    <location>
        <begin position="105"/>
        <end position="371"/>
    </location>
</feature>
<feature type="transmembrane region" description="Helical" evidence="7">
    <location>
        <begin position="534"/>
        <end position="551"/>
    </location>
</feature>
<keyword evidence="1" id="KW-0808">Transferase</keyword>
<feature type="coiled-coil region" evidence="5">
    <location>
        <begin position="459"/>
        <end position="493"/>
    </location>
</feature>
<proteinExistence type="predicted"/>
<dbReference type="CDD" id="cd14014">
    <property type="entry name" value="STKc_PknB_like"/>
    <property type="match status" value="1"/>
</dbReference>
<accession>A0A5S9IS28</accession>
<dbReference type="AlphaFoldDB" id="A0A5S9IS28"/>
<evidence type="ECO:0000259" key="8">
    <source>
        <dbReference type="PROSITE" id="PS50011"/>
    </source>
</evidence>
<dbReference type="PROSITE" id="PS50011">
    <property type="entry name" value="PROTEIN_KINASE_DOM"/>
    <property type="match status" value="1"/>
</dbReference>
<dbReference type="KEGG" id="uam:UABAM_04516"/>
<feature type="region of interest" description="Disordered" evidence="6">
    <location>
        <begin position="52"/>
        <end position="100"/>
    </location>
</feature>
<sequence length="628" mass="72817">MKDNFRYIWQKLANDDNLEDVKEIYHTYRPPQETYSNFSTLKHTFSQEATLHSESTFSEGETLAPETFSQEETQASTSTFSENATIASQKSLNVDEPSANKNKEYDDLEKINQGGMGVIFKACQTILNRDVAIKKVLGKAQQEKFMAEALVTAYLEHPNIVSVYDLDYDEQGEMFIAMKLVEGVSWRELLYKENQKAFCYKHIERHLQILIDLCNAVAYAHSKNIVHCDLKPENVMIGDFGEVLLMDWGIAVNISESKTAWALHKSHVKSPMGTPCYIPPELAEGQGDKICPATDIYLLGGILYEILHQRPPHMEKSTWLTLLAAKQGKMATFNEDLPQELKNICMKALCKNPEDRYQNVQEFQQNLQSFLVHHESILQTESAINILQQCYFRIESDTEMGGLDENLVQRSYQKIPQAIEKLQSALDMWPENSRAYIEMQNSYSRYATVALYNNDLHLAADQLAKLDSETSNYDELREKLRNIQKVKKTIRRITIMFIILAMTNTIPMLLLLVSILVPYTLANMHKYRPLNRKILNTSIFFTLLIGIPFLYAELYMPRSIHLYRFFGIISNCVFIVFIIVYPMFLYFVNRKQKSFRRDVEYVFSHCLPNFLYSFLFLFYYFIIALMHG</sequence>
<keyword evidence="7" id="KW-0472">Membrane</keyword>
<evidence type="ECO:0000256" key="6">
    <source>
        <dbReference type="SAM" id="MobiDB-lite"/>
    </source>
</evidence>
<reference evidence="9 10" key="1">
    <citation type="submission" date="2019-08" db="EMBL/GenBank/DDBJ databases">
        <title>Complete genome sequence of Candidatus Uab amorphum.</title>
        <authorList>
            <person name="Shiratori T."/>
            <person name="Suzuki S."/>
            <person name="Kakizawa Y."/>
            <person name="Ishida K."/>
        </authorList>
    </citation>
    <scope>NUCLEOTIDE SEQUENCE [LARGE SCALE GENOMIC DNA]</scope>
    <source>
        <strain evidence="9 10">SRT547</strain>
    </source>
</reference>
<dbReference type="InterPro" id="IPR000719">
    <property type="entry name" value="Prot_kinase_dom"/>
</dbReference>
<evidence type="ECO:0000313" key="9">
    <source>
        <dbReference type="EMBL" id="BBM86130.1"/>
    </source>
</evidence>
<dbReference type="PANTHER" id="PTHR43289">
    <property type="entry name" value="MITOGEN-ACTIVATED PROTEIN KINASE KINASE KINASE 20-RELATED"/>
    <property type="match status" value="1"/>
</dbReference>
<dbReference type="RefSeq" id="WP_173013493.1">
    <property type="nucleotide sequence ID" value="NZ_AP019860.1"/>
</dbReference>
<evidence type="ECO:0000256" key="2">
    <source>
        <dbReference type="ARBA" id="ARBA00022741"/>
    </source>
</evidence>
<evidence type="ECO:0000256" key="5">
    <source>
        <dbReference type="SAM" id="Coils"/>
    </source>
</evidence>
<organism evidence="9 10">
    <name type="scientific">Uabimicrobium amorphum</name>
    <dbReference type="NCBI Taxonomy" id="2596890"/>
    <lineage>
        <taxon>Bacteria</taxon>
        <taxon>Pseudomonadati</taxon>
        <taxon>Planctomycetota</taxon>
        <taxon>Candidatus Uabimicrobiia</taxon>
        <taxon>Candidatus Uabimicrobiales</taxon>
        <taxon>Candidatus Uabimicrobiaceae</taxon>
        <taxon>Candidatus Uabimicrobium</taxon>
    </lineage>
</organism>
<keyword evidence="7" id="KW-1133">Transmembrane helix</keyword>
<protein>
    <submittedName>
        <fullName evidence="9">Serine/threonine protein kinase</fullName>
    </submittedName>
</protein>
<keyword evidence="2" id="KW-0547">Nucleotide-binding</keyword>
<evidence type="ECO:0000256" key="7">
    <source>
        <dbReference type="SAM" id="Phobius"/>
    </source>
</evidence>
<name>A0A5S9IS28_UABAM</name>
<dbReference type="InterPro" id="IPR011009">
    <property type="entry name" value="Kinase-like_dom_sf"/>
</dbReference>
<evidence type="ECO:0000256" key="4">
    <source>
        <dbReference type="ARBA" id="ARBA00022840"/>
    </source>
</evidence>
<dbReference type="SMART" id="SM00220">
    <property type="entry name" value="S_TKc"/>
    <property type="match status" value="1"/>
</dbReference>
<feature type="transmembrane region" description="Helical" evidence="7">
    <location>
        <begin position="609"/>
        <end position="627"/>
    </location>
</feature>
<dbReference type="Proteomes" id="UP000326354">
    <property type="component" value="Chromosome"/>
</dbReference>
<dbReference type="PROSITE" id="PS00108">
    <property type="entry name" value="PROTEIN_KINASE_ST"/>
    <property type="match status" value="1"/>
</dbReference>
<dbReference type="InterPro" id="IPR008271">
    <property type="entry name" value="Ser/Thr_kinase_AS"/>
</dbReference>
<keyword evidence="3 9" id="KW-0418">Kinase</keyword>
<dbReference type="PANTHER" id="PTHR43289:SF6">
    <property type="entry name" value="SERINE_THREONINE-PROTEIN KINASE NEKL-3"/>
    <property type="match status" value="1"/>
</dbReference>
<feature type="transmembrane region" description="Helical" evidence="7">
    <location>
        <begin position="563"/>
        <end position="588"/>
    </location>
</feature>
<dbReference type="Gene3D" id="1.10.510.10">
    <property type="entry name" value="Transferase(Phosphotransferase) domain 1"/>
    <property type="match status" value="1"/>
</dbReference>
<keyword evidence="5" id="KW-0175">Coiled coil</keyword>
<keyword evidence="9" id="KW-0723">Serine/threonine-protein kinase</keyword>
<gene>
    <name evidence="9" type="ORF">UABAM_04516</name>
</gene>
<evidence type="ECO:0000256" key="1">
    <source>
        <dbReference type="ARBA" id="ARBA00022679"/>
    </source>
</evidence>
<dbReference type="EMBL" id="AP019860">
    <property type="protein sequence ID" value="BBM86130.1"/>
    <property type="molecule type" value="Genomic_DNA"/>
</dbReference>
<evidence type="ECO:0000256" key="3">
    <source>
        <dbReference type="ARBA" id="ARBA00022777"/>
    </source>
</evidence>
<dbReference type="GO" id="GO:0004674">
    <property type="term" value="F:protein serine/threonine kinase activity"/>
    <property type="evidence" value="ECO:0007669"/>
    <property type="project" value="UniProtKB-KW"/>
</dbReference>
<feature type="transmembrane region" description="Helical" evidence="7">
    <location>
        <begin position="495"/>
        <end position="522"/>
    </location>
</feature>
<dbReference type="Pfam" id="PF00069">
    <property type="entry name" value="Pkinase"/>
    <property type="match status" value="1"/>
</dbReference>
<keyword evidence="7" id="KW-0812">Transmembrane</keyword>
<feature type="compositionally biased region" description="Polar residues" evidence="6">
    <location>
        <begin position="67"/>
        <end position="92"/>
    </location>
</feature>
<dbReference type="GO" id="GO:0005524">
    <property type="term" value="F:ATP binding"/>
    <property type="evidence" value="ECO:0007669"/>
    <property type="project" value="UniProtKB-KW"/>
</dbReference>
<dbReference type="SUPFAM" id="SSF56112">
    <property type="entry name" value="Protein kinase-like (PK-like)"/>
    <property type="match status" value="1"/>
</dbReference>
<keyword evidence="4" id="KW-0067">ATP-binding</keyword>
<evidence type="ECO:0000313" key="10">
    <source>
        <dbReference type="Proteomes" id="UP000326354"/>
    </source>
</evidence>